<dbReference type="OrthoDB" id="2691006at2759"/>
<dbReference type="InParanoid" id="A0A0D0BLS0"/>
<accession>A0A0D0BLS0</accession>
<dbReference type="HOGENOM" id="CLU_1950229_0_0_1"/>
<reference evidence="3" key="2">
    <citation type="submission" date="2015-01" db="EMBL/GenBank/DDBJ databases">
        <title>Evolutionary Origins and Diversification of the Mycorrhizal Mutualists.</title>
        <authorList>
            <consortium name="DOE Joint Genome Institute"/>
            <consortium name="Mycorrhizal Genomics Consortium"/>
            <person name="Kohler A."/>
            <person name="Kuo A."/>
            <person name="Nagy L.G."/>
            <person name="Floudas D."/>
            <person name="Copeland A."/>
            <person name="Barry K.W."/>
            <person name="Cichocki N."/>
            <person name="Veneault-Fourrey C."/>
            <person name="LaButti K."/>
            <person name="Lindquist E.A."/>
            <person name="Lipzen A."/>
            <person name="Lundell T."/>
            <person name="Morin E."/>
            <person name="Murat C."/>
            <person name="Riley R."/>
            <person name="Ohm R."/>
            <person name="Sun H."/>
            <person name="Tunlid A."/>
            <person name="Henrissat B."/>
            <person name="Grigoriev I.V."/>
            <person name="Hibbett D.S."/>
            <person name="Martin F."/>
        </authorList>
    </citation>
    <scope>NUCLEOTIDE SEQUENCE [LARGE SCALE GENOMIC DNA]</scope>
    <source>
        <strain evidence="3">UH-Slu-Lm8-n1</strain>
    </source>
</reference>
<dbReference type="Proteomes" id="UP000054485">
    <property type="component" value="Unassembled WGS sequence"/>
</dbReference>
<organism evidence="2 3">
    <name type="scientific">Suillus luteus UH-Slu-Lm8-n1</name>
    <dbReference type="NCBI Taxonomy" id="930992"/>
    <lineage>
        <taxon>Eukaryota</taxon>
        <taxon>Fungi</taxon>
        <taxon>Dikarya</taxon>
        <taxon>Basidiomycota</taxon>
        <taxon>Agaricomycotina</taxon>
        <taxon>Agaricomycetes</taxon>
        <taxon>Agaricomycetidae</taxon>
        <taxon>Boletales</taxon>
        <taxon>Suillineae</taxon>
        <taxon>Suillaceae</taxon>
        <taxon>Suillus</taxon>
    </lineage>
</organism>
<evidence type="ECO:0000313" key="2">
    <source>
        <dbReference type="EMBL" id="KIK46837.1"/>
    </source>
</evidence>
<evidence type="ECO:0000256" key="1">
    <source>
        <dbReference type="SAM" id="SignalP"/>
    </source>
</evidence>
<reference evidence="2 3" key="1">
    <citation type="submission" date="2014-04" db="EMBL/GenBank/DDBJ databases">
        <authorList>
            <consortium name="DOE Joint Genome Institute"/>
            <person name="Kuo A."/>
            <person name="Ruytinx J."/>
            <person name="Rineau F."/>
            <person name="Colpaert J."/>
            <person name="Kohler A."/>
            <person name="Nagy L.G."/>
            <person name="Floudas D."/>
            <person name="Copeland A."/>
            <person name="Barry K.W."/>
            <person name="Cichocki N."/>
            <person name="Veneault-Fourrey C."/>
            <person name="LaButti K."/>
            <person name="Lindquist E.A."/>
            <person name="Lipzen A."/>
            <person name="Lundell T."/>
            <person name="Morin E."/>
            <person name="Murat C."/>
            <person name="Sun H."/>
            <person name="Tunlid A."/>
            <person name="Henrissat B."/>
            <person name="Grigoriev I.V."/>
            <person name="Hibbett D.S."/>
            <person name="Martin F."/>
            <person name="Nordberg H.P."/>
            <person name="Cantor M.N."/>
            <person name="Hua S.X."/>
        </authorList>
    </citation>
    <scope>NUCLEOTIDE SEQUENCE [LARGE SCALE GENOMIC DNA]</scope>
    <source>
        <strain evidence="2 3">UH-Slu-Lm8-n1</strain>
    </source>
</reference>
<feature type="signal peptide" evidence="1">
    <location>
        <begin position="1"/>
        <end position="18"/>
    </location>
</feature>
<keyword evidence="1" id="KW-0732">Signal</keyword>
<protein>
    <submittedName>
        <fullName evidence="2">Uncharacterized protein</fullName>
    </submittedName>
</protein>
<dbReference type="AlphaFoldDB" id="A0A0D0BLS0"/>
<evidence type="ECO:0000313" key="3">
    <source>
        <dbReference type="Proteomes" id="UP000054485"/>
    </source>
</evidence>
<dbReference type="EMBL" id="KN835154">
    <property type="protein sequence ID" value="KIK46837.1"/>
    <property type="molecule type" value="Genomic_DNA"/>
</dbReference>
<keyword evidence="3" id="KW-1185">Reference proteome</keyword>
<gene>
    <name evidence="2" type="ORF">CY34DRAFT_800006</name>
</gene>
<sequence length="129" mass="13979">MQLTLLASLAVLCSAAFAAPADRRDGSDSLAEIIAYVDNDLNDVTVDVLKRDDALVKVIADVQDDLDNLTVKVLTGRDDALVKVIADVQDDLDNLTVKVLTPEKRDNVDLVDVEAYVDNVLNNADIEVL</sequence>
<proteinExistence type="predicted"/>
<name>A0A0D0BLS0_9AGAM</name>
<feature type="chain" id="PRO_5002208172" evidence="1">
    <location>
        <begin position="19"/>
        <end position="129"/>
    </location>
</feature>